<name>A0A8S1GP93_9PELO</name>
<reference evidence="2" key="1">
    <citation type="submission" date="2020-10" db="EMBL/GenBank/DDBJ databases">
        <authorList>
            <person name="Kikuchi T."/>
        </authorList>
    </citation>
    <scope>NUCLEOTIDE SEQUENCE</scope>
    <source>
        <strain evidence="2">NKZ352</strain>
    </source>
</reference>
<accession>A0A8S1GP93</accession>
<dbReference type="AlphaFoldDB" id="A0A8S1GP93"/>
<dbReference type="PROSITE" id="PS50106">
    <property type="entry name" value="PDZ"/>
    <property type="match status" value="1"/>
</dbReference>
<evidence type="ECO:0000259" key="1">
    <source>
        <dbReference type="PROSITE" id="PS50106"/>
    </source>
</evidence>
<proteinExistence type="predicted"/>
<gene>
    <name evidence="2" type="ORF">CAUJ_LOCUS322</name>
</gene>
<organism evidence="2 3">
    <name type="scientific">Caenorhabditis auriculariae</name>
    <dbReference type="NCBI Taxonomy" id="2777116"/>
    <lineage>
        <taxon>Eukaryota</taxon>
        <taxon>Metazoa</taxon>
        <taxon>Ecdysozoa</taxon>
        <taxon>Nematoda</taxon>
        <taxon>Chromadorea</taxon>
        <taxon>Rhabditida</taxon>
        <taxon>Rhabditina</taxon>
        <taxon>Rhabditomorpha</taxon>
        <taxon>Rhabditoidea</taxon>
        <taxon>Rhabditidae</taxon>
        <taxon>Peloderinae</taxon>
        <taxon>Caenorhabditis</taxon>
    </lineage>
</organism>
<keyword evidence="3" id="KW-1185">Reference proteome</keyword>
<comment type="caution">
    <text evidence="2">The sequence shown here is derived from an EMBL/GenBank/DDBJ whole genome shotgun (WGS) entry which is preliminary data.</text>
</comment>
<sequence length="229" mass="25625">MVRNAGKSGRYSHSAYENLCMLTCDEDEHVFGAEGPSGDSITNPIADSDDRNDYIFHEVTLKKEDSLGNGLGFGIVGNRTSGVFVAYVHPSSTQAQKLLPGDRLMACEKCSLRAVTADQAACILRYHMQQHGYLRIAVERKRNGEKLMSVRRMQGRYADRVGQHGDENCPTSAQELTNPHWNQSSRCLDKVLLKMTSSSYTYTSSPMVSSTRLYGYSHYLALPTLFYEF</sequence>
<dbReference type="EMBL" id="CAJGYM010000001">
    <property type="protein sequence ID" value="CAD6184403.1"/>
    <property type="molecule type" value="Genomic_DNA"/>
</dbReference>
<feature type="domain" description="PDZ" evidence="1">
    <location>
        <begin position="58"/>
        <end position="125"/>
    </location>
</feature>
<dbReference type="Proteomes" id="UP000835052">
    <property type="component" value="Unassembled WGS sequence"/>
</dbReference>
<dbReference type="OrthoDB" id="6022242at2759"/>
<dbReference type="InterPro" id="IPR036034">
    <property type="entry name" value="PDZ_sf"/>
</dbReference>
<protein>
    <recommendedName>
        <fullName evidence="1">PDZ domain-containing protein</fullName>
    </recommendedName>
</protein>
<dbReference type="SMART" id="SM00228">
    <property type="entry name" value="PDZ"/>
    <property type="match status" value="1"/>
</dbReference>
<dbReference type="SUPFAM" id="SSF50156">
    <property type="entry name" value="PDZ domain-like"/>
    <property type="match status" value="1"/>
</dbReference>
<dbReference type="Gene3D" id="2.30.42.10">
    <property type="match status" value="1"/>
</dbReference>
<dbReference type="InterPro" id="IPR001478">
    <property type="entry name" value="PDZ"/>
</dbReference>
<evidence type="ECO:0000313" key="2">
    <source>
        <dbReference type="EMBL" id="CAD6184403.1"/>
    </source>
</evidence>
<evidence type="ECO:0000313" key="3">
    <source>
        <dbReference type="Proteomes" id="UP000835052"/>
    </source>
</evidence>